<dbReference type="InterPro" id="IPR036388">
    <property type="entry name" value="WH-like_DNA-bd_sf"/>
</dbReference>
<keyword evidence="3" id="KW-0804">Transcription</keyword>
<evidence type="ECO:0000313" key="6">
    <source>
        <dbReference type="Proteomes" id="UP001377804"/>
    </source>
</evidence>
<dbReference type="PANTHER" id="PTHR42756">
    <property type="entry name" value="TRANSCRIPTIONAL REGULATOR, MARR"/>
    <property type="match status" value="1"/>
</dbReference>
<dbReference type="RefSeq" id="WP_339968529.1">
    <property type="nucleotide sequence ID" value="NZ_JAWMWG010000001.1"/>
</dbReference>
<dbReference type="SMART" id="SM00347">
    <property type="entry name" value="HTH_MARR"/>
    <property type="match status" value="1"/>
</dbReference>
<evidence type="ECO:0000313" key="5">
    <source>
        <dbReference type="EMBL" id="MEJ6347892.1"/>
    </source>
</evidence>
<dbReference type="Proteomes" id="UP001377804">
    <property type="component" value="Unassembled WGS sequence"/>
</dbReference>
<reference evidence="5 6" key="1">
    <citation type="submission" date="2023-10" db="EMBL/GenBank/DDBJ databases">
        <title>Holzapfeliella saturejae sp. nov. isolated from Satureja montana flowers.</title>
        <authorList>
            <person name="Alcantara C."/>
            <person name="Zuniga M."/>
            <person name="Landete J.M."/>
            <person name="Monedero V."/>
        </authorList>
    </citation>
    <scope>NUCLEOTIDE SEQUENCE [LARGE SCALE GENOMIC DNA]</scope>
    <source>
        <strain evidence="5 6">He02</strain>
    </source>
</reference>
<sequence length="136" mass="15866">MESKNRLATIFFAYQKFASLIDYEAYGLTKNQHRVLFCLYTLEEASIKNLLLVLNISKQACHVLVKDLVERELVYEVPSKVDKRIKLLKLTTKGHELNQQMNEEQSQIIDAIFEDQDDDFEKAMTQMADDYLDALK</sequence>
<dbReference type="SUPFAM" id="SSF46785">
    <property type="entry name" value="Winged helix' DNA-binding domain"/>
    <property type="match status" value="1"/>
</dbReference>
<keyword evidence="1" id="KW-0805">Transcription regulation</keyword>
<dbReference type="Gene3D" id="1.10.10.10">
    <property type="entry name" value="Winged helix-like DNA-binding domain superfamily/Winged helix DNA-binding domain"/>
    <property type="match status" value="1"/>
</dbReference>
<gene>
    <name evidence="5" type="ORF">R4Y45_01440</name>
</gene>
<evidence type="ECO:0000256" key="2">
    <source>
        <dbReference type="ARBA" id="ARBA00023125"/>
    </source>
</evidence>
<evidence type="ECO:0000259" key="4">
    <source>
        <dbReference type="PROSITE" id="PS50995"/>
    </source>
</evidence>
<proteinExistence type="predicted"/>
<evidence type="ECO:0000256" key="3">
    <source>
        <dbReference type="ARBA" id="ARBA00023163"/>
    </source>
</evidence>
<dbReference type="InterPro" id="IPR036390">
    <property type="entry name" value="WH_DNA-bd_sf"/>
</dbReference>
<keyword evidence="6" id="KW-1185">Reference proteome</keyword>
<keyword evidence="2" id="KW-0238">DNA-binding</keyword>
<comment type="caution">
    <text evidence="5">The sequence shown here is derived from an EMBL/GenBank/DDBJ whole genome shotgun (WGS) entry which is preliminary data.</text>
</comment>
<dbReference type="PROSITE" id="PS50995">
    <property type="entry name" value="HTH_MARR_2"/>
    <property type="match status" value="1"/>
</dbReference>
<dbReference type="PANTHER" id="PTHR42756:SF1">
    <property type="entry name" value="TRANSCRIPTIONAL REPRESSOR OF EMRAB OPERON"/>
    <property type="match status" value="1"/>
</dbReference>
<organism evidence="5 6">
    <name type="scientific">Holzapfeliella saturejae</name>
    <dbReference type="NCBI Taxonomy" id="3082953"/>
    <lineage>
        <taxon>Bacteria</taxon>
        <taxon>Bacillati</taxon>
        <taxon>Bacillota</taxon>
        <taxon>Bacilli</taxon>
        <taxon>Lactobacillales</taxon>
        <taxon>Lactobacillaceae</taxon>
        <taxon>Holzapfeliella</taxon>
    </lineage>
</organism>
<dbReference type="EMBL" id="JAWMWG010000001">
    <property type="protein sequence ID" value="MEJ6347892.1"/>
    <property type="molecule type" value="Genomic_DNA"/>
</dbReference>
<feature type="domain" description="HTH marR-type" evidence="4">
    <location>
        <begin position="1"/>
        <end position="133"/>
    </location>
</feature>
<protein>
    <submittedName>
        <fullName evidence="5">MarR family transcriptional regulator</fullName>
    </submittedName>
</protein>
<accession>A0ABU8SEU9</accession>
<dbReference type="InterPro" id="IPR000835">
    <property type="entry name" value="HTH_MarR-typ"/>
</dbReference>
<dbReference type="Pfam" id="PF12802">
    <property type="entry name" value="MarR_2"/>
    <property type="match status" value="1"/>
</dbReference>
<evidence type="ECO:0000256" key="1">
    <source>
        <dbReference type="ARBA" id="ARBA00023015"/>
    </source>
</evidence>
<name>A0ABU8SEU9_9LACO</name>